<proteinExistence type="predicted"/>
<dbReference type="EMBL" id="NEVH01011186">
    <property type="protein sequence ID" value="PNF32172.1"/>
    <property type="molecule type" value="Genomic_DNA"/>
</dbReference>
<organism evidence="1 2">
    <name type="scientific">Cryptotermes secundus</name>
    <dbReference type="NCBI Taxonomy" id="105785"/>
    <lineage>
        <taxon>Eukaryota</taxon>
        <taxon>Metazoa</taxon>
        <taxon>Ecdysozoa</taxon>
        <taxon>Arthropoda</taxon>
        <taxon>Hexapoda</taxon>
        <taxon>Insecta</taxon>
        <taxon>Pterygota</taxon>
        <taxon>Neoptera</taxon>
        <taxon>Polyneoptera</taxon>
        <taxon>Dictyoptera</taxon>
        <taxon>Blattodea</taxon>
        <taxon>Blattoidea</taxon>
        <taxon>Termitoidae</taxon>
        <taxon>Kalotermitidae</taxon>
        <taxon>Cryptotermitinae</taxon>
        <taxon>Cryptotermes</taxon>
    </lineage>
</organism>
<protein>
    <submittedName>
        <fullName evidence="1">Uncharacterized protein</fullName>
    </submittedName>
</protein>
<evidence type="ECO:0000313" key="1">
    <source>
        <dbReference type="EMBL" id="PNF32172.1"/>
    </source>
</evidence>
<sequence>MQGSSLVQEGKVVPVLNLVPQHDDMWGSGDTTPCVHNVSDQLHILAAILLGRRLSLGQQAG</sequence>
<dbReference type="InParanoid" id="A0A2J7QUA8"/>
<name>A0A2J7QUA8_9NEOP</name>
<comment type="caution">
    <text evidence="1">The sequence shown here is derived from an EMBL/GenBank/DDBJ whole genome shotgun (WGS) entry which is preliminary data.</text>
</comment>
<evidence type="ECO:0000313" key="2">
    <source>
        <dbReference type="Proteomes" id="UP000235965"/>
    </source>
</evidence>
<gene>
    <name evidence="1" type="ORF">B7P43_G00712</name>
</gene>
<dbReference type="Proteomes" id="UP000235965">
    <property type="component" value="Unassembled WGS sequence"/>
</dbReference>
<reference evidence="1 2" key="1">
    <citation type="submission" date="2017-12" db="EMBL/GenBank/DDBJ databases">
        <title>Hemimetabolous genomes reveal molecular basis of termite eusociality.</title>
        <authorList>
            <person name="Harrison M.C."/>
            <person name="Jongepier E."/>
            <person name="Robertson H.M."/>
            <person name="Arning N."/>
            <person name="Bitard-Feildel T."/>
            <person name="Chao H."/>
            <person name="Childers C.P."/>
            <person name="Dinh H."/>
            <person name="Doddapaneni H."/>
            <person name="Dugan S."/>
            <person name="Gowin J."/>
            <person name="Greiner C."/>
            <person name="Han Y."/>
            <person name="Hu H."/>
            <person name="Hughes D.S.T."/>
            <person name="Huylmans A.-K."/>
            <person name="Kemena C."/>
            <person name="Kremer L.P.M."/>
            <person name="Lee S.L."/>
            <person name="Lopez-Ezquerra A."/>
            <person name="Mallet L."/>
            <person name="Monroy-Kuhn J.M."/>
            <person name="Moser A."/>
            <person name="Murali S.C."/>
            <person name="Muzny D.M."/>
            <person name="Otani S."/>
            <person name="Piulachs M.-D."/>
            <person name="Poelchau M."/>
            <person name="Qu J."/>
            <person name="Schaub F."/>
            <person name="Wada-Katsumata A."/>
            <person name="Worley K.C."/>
            <person name="Xie Q."/>
            <person name="Ylla G."/>
            <person name="Poulsen M."/>
            <person name="Gibbs R.A."/>
            <person name="Schal C."/>
            <person name="Richards S."/>
            <person name="Belles X."/>
            <person name="Korb J."/>
            <person name="Bornberg-Bauer E."/>
        </authorList>
    </citation>
    <scope>NUCLEOTIDE SEQUENCE [LARGE SCALE GENOMIC DNA]</scope>
    <source>
        <tissue evidence="1">Whole body</tissue>
    </source>
</reference>
<accession>A0A2J7QUA8</accession>
<dbReference type="AlphaFoldDB" id="A0A2J7QUA8"/>
<keyword evidence="2" id="KW-1185">Reference proteome</keyword>